<dbReference type="InterPro" id="IPR052577">
    <property type="entry name" value="VWA7"/>
</dbReference>
<comment type="caution">
    <text evidence="3">The sequence shown here is derived from an EMBL/GenBank/DDBJ whole genome shotgun (WGS) entry which is preliminary data.</text>
</comment>
<feature type="compositionally biased region" description="Gly residues" evidence="1">
    <location>
        <begin position="621"/>
        <end position="630"/>
    </location>
</feature>
<evidence type="ECO:0000256" key="2">
    <source>
        <dbReference type="SAM" id="SignalP"/>
    </source>
</evidence>
<feature type="compositionally biased region" description="Basic and acidic residues" evidence="1">
    <location>
        <begin position="678"/>
        <end position="696"/>
    </location>
</feature>
<feature type="chain" id="PRO_5045909029" evidence="2">
    <location>
        <begin position="22"/>
        <end position="837"/>
    </location>
</feature>
<feature type="region of interest" description="Disordered" evidence="1">
    <location>
        <begin position="558"/>
        <end position="591"/>
    </location>
</feature>
<keyword evidence="2" id="KW-0732">Signal</keyword>
<sequence length="837" mass="90596">MADSRAHFWLASLLLAVVCLATPAAAFGAGNISSSSPIEGINWRHGDIEDALLGIMMARALNKKGKEFSKVMVARVYFGNWLRDYSQAVDLGTIKSVSYEAIRLVVAILGFMNFGFGSKEFEVTEERLGCYRPEEHIDNPKGYGGGDDPKRYWHGLRGPVDEDRELAFDPDTGMINYIANEREEGIATSAGLLRHLLGRCIELGREHAATGNDDALYEAMRLMGTGLHCLEDFFAHSNYVELALIEMGYRDDVGAEVYPVVTGTFGEVDFLHSVAGEVSDKLAANEMQELQEHLENGKNEDTSLLRKLLAMIPSSVFGGENQADQIDQIQQDAATAQMDGLEVKPHREPEEITVWVSNIFRQIVPIIEWHDRIMKIISDALPRIPILPKIVEQLEDQLNVFVTAQIAPFVVPVIQQIQTEMGAGSEGIIQSSEDQQHRVFHDDLASDPTHSMLSKDHFTNLLNEPAGKTAQEMVRWVVPQLMEAMDDESLSVRRAVDRIIDGVLHHPAHRDQGRHGASEGRQLFFRSVEHWWNDIPPEGQDDYLRRLSREGVLAGENHKEGEWDSGHGHGCLGKLEQHQQHGGGKQKKEEWDDKIAAAAADAISNSVTGAFSDFIPGNNNSGGGGGGNSPGGVASFLGDFLGGNKNEQRSGGGGDEWRSSSPGGGGGFERQDSSSSSFERRDTYERADGDDYHSRPEYNGGGHAASFFGESGGGDDRGVGGDSYSGGGGGYGGSSEYSRESGGGGGGHAASFFSGGDDRGGYEQGGYGQPPPPPQQEYYGGGQGGYPPPQGGYGGYPPQGGYGGYPPRGGYGGYPPQGGGYGGDGYNQQGGYYERRW</sequence>
<dbReference type="GeneID" id="92085314"/>
<dbReference type="RefSeq" id="XP_066722883.1">
    <property type="nucleotide sequence ID" value="XM_066852251.1"/>
</dbReference>
<dbReference type="InterPro" id="IPR010816">
    <property type="entry name" value="Het-C"/>
</dbReference>
<feature type="compositionally biased region" description="Basic and acidic residues" evidence="1">
    <location>
        <begin position="558"/>
        <end position="567"/>
    </location>
</feature>
<dbReference type="Proteomes" id="UP001480595">
    <property type="component" value="Unassembled WGS sequence"/>
</dbReference>
<feature type="compositionally biased region" description="Low complexity" evidence="1">
    <location>
        <begin position="826"/>
        <end position="837"/>
    </location>
</feature>
<organism evidence="3 4">
    <name type="scientific">Apiospora phragmitis</name>
    <dbReference type="NCBI Taxonomy" id="2905665"/>
    <lineage>
        <taxon>Eukaryota</taxon>
        <taxon>Fungi</taxon>
        <taxon>Dikarya</taxon>
        <taxon>Ascomycota</taxon>
        <taxon>Pezizomycotina</taxon>
        <taxon>Sordariomycetes</taxon>
        <taxon>Xylariomycetidae</taxon>
        <taxon>Amphisphaeriales</taxon>
        <taxon>Apiosporaceae</taxon>
        <taxon>Apiospora</taxon>
    </lineage>
</organism>
<feature type="compositionally biased region" description="Gly residues" evidence="1">
    <location>
        <begin position="720"/>
        <end position="733"/>
    </location>
</feature>
<feature type="region of interest" description="Disordered" evidence="1">
    <location>
        <begin position="621"/>
        <end position="837"/>
    </location>
</feature>
<accession>A0ABR1X7N4</accession>
<evidence type="ECO:0000256" key="1">
    <source>
        <dbReference type="SAM" id="MobiDB-lite"/>
    </source>
</evidence>
<reference evidence="3 4" key="1">
    <citation type="submission" date="2023-01" db="EMBL/GenBank/DDBJ databases">
        <title>Analysis of 21 Apiospora genomes using comparative genomics revels a genus with tremendous synthesis potential of carbohydrate active enzymes and secondary metabolites.</title>
        <authorList>
            <person name="Sorensen T."/>
        </authorList>
    </citation>
    <scope>NUCLEOTIDE SEQUENCE [LARGE SCALE GENOMIC DNA]</scope>
    <source>
        <strain evidence="3 4">CBS 135458</strain>
    </source>
</reference>
<feature type="signal peptide" evidence="2">
    <location>
        <begin position="1"/>
        <end position="21"/>
    </location>
</feature>
<gene>
    <name evidence="3" type="ORF">PG994_000842</name>
</gene>
<dbReference type="EMBL" id="JAQQWL010000001">
    <property type="protein sequence ID" value="KAK8091337.1"/>
    <property type="molecule type" value="Genomic_DNA"/>
</dbReference>
<dbReference type="PANTHER" id="PTHR14905">
    <property type="entry name" value="NG37"/>
    <property type="match status" value="1"/>
</dbReference>
<protein>
    <submittedName>
        <fullName evidence="3">Het-C-domain-containing protein</fullName>
    </submittedName>
</protein>
<keyword evidence="4" id="KW-1185">Reference proteome</keyword>
<proteinExistence type="predicted"/>
<feature type="compositionally biased region" description="Gly residues" evidence="1">
    <location>
        <begin position="779"/>
        <end position="825"/>
    </location>
</feature>
<dbReference type="Pfam" id="PF07217">
    <property type="entry name" value="Het-C"/>
    <property type="match status" value="1"/>
</dbReference>
<dbReference type="PANTHER" id="PTHR14905:SF11">
    <property type="entry name" value="TINC (EUROFUNG)"/>
    <property type="match status" value="1"/>
</dbReference>
<name>A0ABR1X7N4_9PEZI</name>
<evidence type="ECO:0000313" key="4">
    <source>
        <dbReference type="Proteomes" id="UP001480595"/>
    </source>
</evidence>
<evidence type="ECO:0000313" key="3">
    <source>
        <dbReference type="EMBL" id="KAK8091337.1"/>
    </source>
</evidence>